<dbReference type="EMBL" id="JARKIB010000224">
    <property type="protein sequence ID" value="KAJ7722027.1"/>
    <property type="molecule type" value="Genomic_DNA"/>
</dbReference>
<reference evidence="2" key="1">
    <citation type="submission" date="2023-03" db="EMBL/GenBank/DDBJ databases">
        <title>Massive genome expansion in bonnet fungi (Mycena s.s.) driven by repeated elements and novel gene families across ecological guilds.</title>
        <authorList>
            <consortium name="Lawrence Berkeley National Laboratory"/>
            <person name="Harder C.B."/>
            <person name="Miyauchi S."/>
            <person name="Viragh M."/>
            <person name="Kuo A."/>
            <person name="Thoen E."/>
            <person name="Andreopoulos B."/>
            <person name="Lu D."/>
            <person name="Skrede I."/>
            <person name="Drula E."/>
            <person name="Henrissat B."/>
            <person name="Morin E."/>
            <person name="Kohler A."/>
            <person name="Barry K."/>
            <person name="LaButti K."/>
            <person name="Morin E."/>
            <person name="Salamov A."/>
            <person name="Lipzen A."/>
            <person name="Mereny Z."/>
            <person name="Hegedus B."/>
            <person name="Baldrian P."/>
            <person name="Stursova M."/>
            <person name="Weitz H."/>
            <person name="Taylor A."/>
            <person name="Grigoriev I.V."/>
            <person name="Nagy L.G."/>
            <person name="Martin F."/>
            <person name="Kauserud H."/>
        </authorList>
    </citation>
    <scope>NUCLEOTIDE SEQUENCE</scope>
    <source>
        <strain evidence="2">CBHHK182m</strain>
    </source>
</reference>
<gene>
    <name evidence="2" type="ORF">B0H16DRAFT_1601474</name>
</gene>
<evidence type="ECO:0000313" key="2">
    <source>
        <dbReference type="EMBL" id="KAJ7722027.1"/>
    </source>
</evidence>
<evidence type="ECO:0000313" key="3">
    <source>
        <dbReference type="Proteomes" id="UP001215598"/>
    </source>
</evidence>
<evidence type="ECO:0000256" key="1">
    <source>
        <dbReference type="SAM" id="MobiDB-lite"/>
    </source>
</evidence>
<proteinExistence type="predicted"/>
<feature type="region of interest" description="Disordered" evidence="1">
    <location>
        <begin position="1"/>
        <end position="23"/>
    </location>
</feature>
<name>A0AAD7HKH0_9AGAR</name>
<accession>A0AAD7HKH0</accession>
<protein>
    <submittedName>
        <fullName evidence="2">Uncharacterized protein</fullName>
    </submittedName>
</protein>
<organism evidence="2 3">
    <name type="scientific">Mycena metata</name>
    <dbReference type="NCBI Taxonomy" id="1033252"/>
    <lineage>
        <taxon>Eukaryota</taxon>
        <taxon>Fungi</taxon>
        <taxon>Dikarya</taxon>
        <taxon>Basidiomycota</taxon>
        <taxon>Agaricomycotina</taxon>
        <taxon>Agaricomycetes</taxon>
        <taxon>Agaricomycetidae</taxon>
        <taxon>Agaricales</taxon>
        <taxon>Marasmiineae</taxon>
        <taxon>Mycenaceae</taxon>
        <taxon>Mycena</taxon>
    </lineage>
</organism>
<keyword evidence="3" id="KW-1185">Reference proteome</keyword>
<dbReference type="AlphaFoldDB" id="A0AAD7HKH0"/>
<feature type="compositionally biased region" description="Basic and acidic residues" evidence="1">
    <location>
        <begin position="9"/>
        <end position="20"/>
    </location>
</feature>
<sequence length="247" mass="28079">MPHPQYNALDRRTSISRDSPKIPSNDVADLESYLRKAQLLAEAIEPSRFTRLPNPPMPEPSLPVFKVPSLPSDWWHTDTNIRIVNGTGDLWSGDRIPFVPHQGRCATGISMEQARLGGDGIFHGGAPLARFLHPMLFHVPHPMLSIQWPGYITFHNECNAPQPLIIQQPLHLHETTTLAQLGQQVAEYFFQFSQLYRKYCNTRDRRALLLGPGGVNFNRLRLVKLWTADHGLSWIAEIAVVEDYVKY</sequence>
<dbReference type="Proteomes" id="UP001215598">
    <property type="component" value="Unassembled WGS sequence"/>
</dbReference>
<comment type="caution">
    <text evidence="2">The sequence shown here is derived from an EMBL/GenBank/DDBJ whole genome shotgun (WGS) entry which is preliminary data.</text>
</comment>